<dbReference type="AlphaFoldDB" id="C6LFW4"/>
<feature type="region of interest" description="Disordered" evidence="1">
    <location>
        <begin position="48"/>
        <end position="67"/>
    </location>
</feature>
<evidence type="ECO:0000256" key="1">
    <source>
        <dbReference type="SAM" id="MobiDB-lite"/>
    </source>
</evidence>
<sequence>MSDKETIDAANTLALQYFTVYNRLLQLTGNSEEALKLTASLFTAMFEGNRPRPEPGTGGFTLYWDRR</sequence>
<dbReference type="RefSeq" id="WP_006862308.1">
    <property type="nucleotide sequence ID" value="NZ_ACCL02000011.1"/>
</dbReference>
<dbReference type="Proteomes" id="UP000005561">
    <property type="component" value="Unassembled WGS sequence"/>
</dbReference>
<accession>C6LFW4</accession>
<comment type="caution">
    <text evidence="2">The sequence shown here is derived from an EMBL/GenBank/DDBJ whole genome shotgun (WGS) entry which is preliminary data.</text>
</comment>
<dbReference type="EMBL" id="ACCL02000011">
    <property type="protein sequence ID" value="EET60328.1"/>
    <property type="molecule type" value="Genomic_DNA"/>
</dbReference>
<organism evidence="2 3">
    <name type="scientific">Marvinbryantia formatexigens DSM 14469</name>
    <dbReference type="NCBI Taxonomy" id="478749"/>
    <lineage>
        <taxon>Bacteria</taxon>
        <taxon>Bacillati</taxon>
        <taxon>Bacillota</taxon>
        <taxon>Clostridia</taxon>
        <taxon>Lachnospirales</taxon>
        <taxon>Lachnospiraceae</taxon>
        <taxon>Marvinbryantia</taxon>
    </lineage>
</organism>
<evidence type="ECO:0000313" key="2">
    <source>
        <dbReference type="EMBL" id="EET60328.1"/>
    </source>
</evidence>
<protein>
    <submittedName>
        <fullName evidence="2">Uncharacterized protein</fullName>
    </submittedName>
</protein>
<dbReference type="OrthoDB" id="9882202at2"/>
<keyword evidence="3" id="KW-1185">Reference proteome</keyword>
<gene>
    <name evidence="2" type="ORF">BRYFOR_07524</name>
</gene>
<dbReference type="STRING" id="168384.SAMN05660368_03656"/>
<proteinExistence type="predicted"/>
<reference evidence="2" key="1">
    <citation type="submission" date="2009-07" db="EMBL/GenBank/DDBJ databases">
        <authorList>
            <person name="Weinstock G."/>
            <person name="Sodergren E."/>
            <person name="Clifton S."/>
            <person name="Fulton L."/>
            <person name="Fulton B."/>
            <person name="Courtney L."/>
            <person name="Fronick C."/>
            <person name="Harrison M."/>
            <person name="Strong C."/>
            <person name="Farmer C."/>
            <person name="Delahaunty K."/>
            <person name="Markovic C."/>
            <person name="Hall O."/>
            <person name="Minx P."/>
            <person name="Tomlinson C."/>
            <person name="Mitreva M."/>
            <person name="Nelson J."/>
            <person name="Hou S."/>
            <person name="Wollam A."/>
            <person name="Pepin K.H."/>
            <person name="Johnson M."/>
            <person name="Bhonagiri V."/>
            <person name="Nash W.E."/>
            <person name="Warren W."/>
            <person name="Chinwalla A."/>
            <person name="Mardis E.R."/>
            <person name="Wilson R.K."/>
        </authorList>
    </citation>
    <scope>NUCLEOTIDE SEQUENCE [LARGE SCALE GENOMIC DNA]</scope>
    <source>
        <strain evidence="2">DSM 14469</strain>
    </source>
</reference>
<name>C6LFW4_9FIRM</name>
<evidence type="ECO:0000313" key="3">
    <source>
        <dbReference type="Proteomes" id="UP000005561"/>
    </source>
</evidence>